<evidence type="ECO:0000256" key="7">
    <source>
        <dbReference type="ARBA" id="ARBA00023027"/>
    </source>
</evidence>
<protein>
    <submittedName>
        <fullName evidence="9">Nitroreductase family protein</fullName>
        <ecNumber evidence="9">1.6.99.-</ecNumber>
    </submittedName>
</protein>
<evidence type="ECO:0000256" key="2">
    <source>
        <dbReference type="ARBA" id="ARBA00007118"/>
    </source>
</evidence>
<evidence type="ECO:0000256" key="5">
    <source>
        <dbReference type="ARBA" id="ARBA00022857"/>
    </source>
</evidence>
<dbReference type="Gene3D" id="3.40.109.10">
    <property type="entry name" value="NADH Oxidase"/>
    <property type="match status" value="1"/>
</dbReference>
<evidence type="ECO:0000256" key="4">
    <source>
        <dbReference type="ARBA" id="ARBA00022643"/>
    </source>
</evidence>
<evidence type="ECO:0000259" key="8">
    <source>
        <dbReference type="Pfam" id="PF00881"/>
    </source>
</evidence>
<keyword evidence="3" id="KW-0285">Flavoprotein</keyword>
<keyword evidence="4" id="KW-0288">FMN</keyword>
<comment type="cofactor">
    <cofactor evidence="1">
        <name>FMN</name>
        <dbReference type="ChEBI" id="CHEBI:58210"/>
    </cofactor>
</comment>
<proteinExistence type="inferred from homology"/>
<keyword evidence="6 9" id="KW-0560">Oxidoreductase</keyword>
<evidence type="ECO:0000256" key="1">
    <source>
        <dbReference type="ARBA" id="ARBA00001917"/>
    </source>
</evidence>
<dbReference type="eggNOG" id="COG0778">
    <property type="taxonomic scope" value="Bacteria"/>
</dbReference>
<accession>C8NEN2</accession>
<gene>
    <name evidence="9" type="primary">frp</name>
    <name evidence="9" type="ORF">HMPREF0444_0377</name>
</gene>
<comment type="similarity">
    <text evidence="2">Belongs to the nitroreductase family.</text>
</comment>
<keyword evidence="5" id="KW-0521">NADP</keyword>
<organism evidence="9 10">
    <name type="scientific">Granulicatella adiacens ATCC 49175</name>
    <dbReference type="NCBI Taxonomy" id="638301"/>
    <lineage>
        <taxon>Bacteria</taxon>
        <taxon>Bacillati</taxon>
        <taxon>Bacillota</taxon>
        <taxon>Bacilli</taxon>
        <taxon>Lactobacillales</taxon>
        <taxon>Carnobacteriaceae</taxon>
        <taxon>Granulicatella</taxon>
    </lineage>
</organism>
<dbReference type="GO" id="GO:0005829">
    <property type="term" value="C:cytosol"/>
    <property type="evidence" value="ECO:0007669"/>
    <property type="project" value="TreeGrafter"/>
</dbReference>
<dbReference type="STRING" id="638301.HMPREF0444_0377"/>
<dbReference type="GO" id="GO:0046857">
    <property type="term" value="F:oxidoreductase activity, acting on other nitrogenous compounds as donors, with NAD or NADP as acceptor"/>
    <property type="evidence" value="ECO:0007669"/>
    <property type="project" value="TreeGrafter"/>
</dbReference>
<dbReference type="AlphaFoldDB" id="C8NEN2"/>
<dbReference type="CDD" id="cd02149">
    <property type="entry name" value="NfsB-like"/>
    <property type="match status" value="1"/>
</dbReference>
<reference evidence="9 10" key="1">
    <citation type="submission" date="2009-08" db="EMBL/GenBank/DDBJ databases">
        <authorList>
            <person name="Muzny D."/>
            <person name="Qin X."/>
            <person name="Deng J."/>
            <person name="Jiang H."/>
            <person name="Liu Y."/>
            <person name="Qu J."/>
            <person name="Song X.-Z."/>
            <person name="Zhang L."/>
            <person name="Thornton R."/>
            <person name="Coyle M."/>
            <person name="Francisco L."/>
            <person name="Jackson L."/>
            <person name="Javaid M."/>
            <person name="Korchina V."/>
            <person name="Kovar C."/>
            <person name="Mata R."/>
            <person name="Mathew T."/>
            <person name="Ngo R."/>
            <person name="Nguyen L."/>
            <person name="Nguyen N."/>
            <person name="Okwuonu G."/>
            <person name="Ongeri F."/>
            <person name="Pham C."/>
            <person name="Simmons D."/>
            <person name="Wilczek-Boney K."/>
            <person name="Hale W."/>
            <person name="Jakkamsetti A."/>
            <person name="Pham P."/>
            <person name="Ruth R."/>
            <person name="San Lucas F."/>
            <person name="Warren J."/>
            <person name="Zhang J."/>
            <person name="Zhao Z."/>
            <person name="Zhou C."/>
            <person name="Zhu D."/>
            <person name="Lee S."/>
            <person name="Bess C."/>
            <person name="Blankenburg K."/>
            <person name="Forbes L."/>
            <person name="Fu Q."/>
            <person name="Gubbala S."/>
            <person name="Hirani K."/>
            <person name="Jayaseelan J.C."/>
            <person name="Lara F."/>
            <person name="Munidasa M."/>
            <person name="Palculict T."/>
            <person name="Patil S."/>
            <person name="Pu L.-L."/>
            <person name="Saada N."/>
            <person name="Tang L."/>
            <person name="Weissenberger G."/>
            <person name="Zhu Y."/>
            <person name="Hemphill L."/>
            <person name="Shang Y."/>
            <person name="Youmans B."/>
            <person name="Ayvaz T."/>
            <person name="Ross M."/>
            <person name="Santibanez J."/>
            <person name="Aqrawi P."/>
            <person name="Gross S."/>
            <person name="Joshi V."/>
            <person name="Fowler G."/>
            <person name="Nazareth L."/>
            <person name="Reid J."/>
            <person name="Worley K."/>
            <person name="Petrosino J."/>
            <person name="Highlander S."/>
            <person name="Gibbs R."/>
        </authorList>
    </citation>
    <scope>NUCLEOTIDE SEQUENCE [LARGE SCALE GENOMIC DNA]</scope>
    <source>
        <strain evidence="9 10">ATCC 49175</strain>
    </source>
</reference>
<dbReference type="PANTHER" id="PTHR23026:SF125">
    <property type="entry name" value="OXYGEN-INSENSITIVE NAD(P)H NITROREDUCTASE"/>
    <property type="match status" value="1"/>
</dbReference>
<dbReference type="InterPro" id="IPR000415">
    <property type="entry name" value="Nitroreductase-like"/>
</dbReference>
<sequence>MLVEVFVIIKIKEFTIMNREEIIALQHQRYATKKFDPTRRISDEDWAALVEVGRLAPSSLGFEPWKLLLLNNEGMKQDLKSMAWGAVSMLDGASHFVIYLARKGLNYETPYIEKIMQEVRHRRYDPDSAYAHRIKSFQENDAQLNDERSLFDWASKQTYIQMANMMNAAVLMGMDSCPIEGYDKAKVEAYLEEKGVLDTSEFGVSVMCAFGYRDEDIKPKIRWNTESIYEVID</sequence>
<dbReference type="InterPro" id="IPR050627">
    <property type="entry name" value="Nitroreductase/BluB"/>
</dbReference>
<keyword evidence="10" id="KW-1185">Reference proteome</keyword>
<evidence type="ECO:0000256" key="6">
    <source>
        <dbReference type="ARBA" id="ARBA00023002"/>
    </source>
</evidence>
<dbReference type="Proteomes" id="UP000005926">
    <property type="component" value="Unassembled WGS sequence"/>
</dbReference>
<dbReference type="PANTHER" id="PTHR23026">
    <property type="entry name" value="NADPH NITROREDUCTASE"/>
    <property type="match status" value="1"/>
</dbReference>
<feature type="domain" description="Nitroreductase" evidence="8">
    <location>
        <begin position="28"/>
        <end position="212"/>
    </location>
</feature>
<comment type="caution">
    <text evidence="9">The sequence shown here is derived from an EMBL/GenBank/DDBJ whole genome shotgun (WGS) entry which is preliminary data.</text>
</comment>
<dbReference type="InterPro" id="IPR033878">
    <property type="entry name" value="NfsB-like"/>
</dbReference>
<keyword evidence="7" id="KW-0520">NAD</keyword>
<dbReference type="Pfam" id="PF00881">
    <property type="entry name" value="Nitroreductase"/>
    <property type="match status" value="1"/>
</dbReference>
<evidence type="ECO:0000256" key="3">
    <source>
        <dbReference type="ARBA" id="ARBA00022630"/>
    </source>
</evidence>
<dbReference type="GO" id="GO:0046256">
    <property type="term" value="P:2,4,6-trinitrotoluene catabolic process"/>
    <property type="evidence" value="ECO:0007669"/>
    <property type="project" value="TreeGrafter"/>
</dbReference>
<evidence type="ECO:0000313" key="10">
    <source>
        <dbReference type="Proteomes" id="UP000005926"/>
    </source>
</evidence>
<dbReference type="SUPFAM" id="SSF55469">
    <property type="entry name" value="FMN-dependent nitroreductase-like"/>
    <property type="match status" value="1"/>
</dbReference>
<dbReference type="EC" id="1.6.99.-" evidence="9"/>
<dbReference type="HOGENOM" id="CLU_070764_4_1_9"/>
<name>C8NEN2_9LACT</name>
<dbReference type="InterPro" id="IPR029479">
    <property type="entry name" value="Nitroreductase"/>
</dbReference>
<dbReference type="EMBL" id="ACKZ01000009">
    <property type="protein sequence ID" value="EEW37864.1"/>
    <property type="molecule type" value="Genomic_DNA"/>
</dbReference>
<evidence type="ECO:0000313" key="9">
    <source>
        <dbReference type="EMBL" id="EEW37864.1"/>
    </source>
</evidence>